<protein>
    <recommendedName>
        <fullName evidence="4">Glycine zipper family protein</fullName>
    </recommendedName>
</protein>
<dbReference type="Proteomes" id="UP000001635">
    <property type="component" value="Chromosome"/>
</dbReference>
<evidence type="ECO:0000256" key="1">
    <source>
        <dbReference type="SAM" id="Phobius"/>
    </source>
</evidence>
<proteinExistence type="predicted"/>
<evidence type="ECO:0000313" key="2">
    <source>
        <dbReference type="EMBL" id="AEL24621.1"/>
    </source>
</evidence>
<evidence type="ECO:0008006" key="4">
    <source>
        <dbReference type="Google" id="ProtNLM"/>
    </source>
</evidence>
<sequence length="154" mass="17392">MSISEAIAVFNKLLKTTNNKRERRIYESFLKILKNLKNKDLSERESPVLQKELSSIHLDTSSDNSKKYYKQKLTEFKAFLKDELDFTTEKHYTEIGMAYGLMFGTFIGVVYGMGMDSNLGSSVGLSMGTSMGMLFGILYGAKKDAETKKRGKVV</sequence>
<organism evidence="2 3">
    <name type="scientific">Cyclobacterium marinum (strain ATCC 25205 / DSM 745 / LMG 13164 / NCIMB 1802)</name>
    <name type="common">Flectobacillus marinus</name>
    <dbReference type="NCBI Taxonomy" id="880070"/>
    <lineage>
        <taxon>Bacteria</taxon>
        <taxon>Pseudomonadati</taxon>
        <taxon>Bacteroidota</taxon>
        <taxon>Cytophagia</taxon>
        <taxon>Cytophagales</taxon>
        <taxon>Cyclobacteriaceae</taxon>
        <taxon>Cyclobacterium</taxon>
    </lineage>
</organism>
<dbReference type="AlphaFoldDB" id="G0J3I2"/>
<evidence type="ECO:0000313" key="3">
    <source>
        <dbReference type="Proteomes" id="UP000001635"/>
    </source>
</evidence>
<dbReference type="KEGG" id="cmr:Cycma_0848"/>
<feature type="transmembrane region" description="Helical" evidence="1">
    <location>
        <begin position="119"/>
        <end position="141"/>
    </location>
</feature>
<feature type="transmembrane region" description="Helical" evidence="1">
    <location>
        <begin position="95"/>
        <end position="113"/>
    </location>
</feature>
<name>G0J3I2_CYCMS</name>
<dbReference type="RefSeq" id="WP_014018918.1">
    <property type="nucleotide sequence ID" value="NC_015914.1"/>
</dbReference>
<reference evidence="3" key="1">
    <citation type="submission" date="2011-07" db="EMBL/GenBank/DDBJ databases">
        <title>The complete genome of Cyclobacterium marinum DSM 745.</title>
        <authorList>
            <person name="Lucas S."/>
            <person name="Han J."/>
            <person name="Lapidus A."/>
            <person name="Bruce D."/>
            <person name="Goodwin L."/>
            <person name="Pitluck S."/>
            <person name="Peters L."/>
            <person name="Kyrpides N."/>
            <person name="Mavromatis K."/>
            <person name="Ivanova N."/>
            <person name="Ovchinnikova G."/>
            <person name="Chertkov O."/>
            <person name="Detter J.C."/>
            <person name="Tapia R."/>
            <person name="Han C."/>
            <person name="Land M."/>
            <person name="Hauser L."/>
            <person name="Markowitz V."/>
            <person name="Cheng J.-F."/>
            <person name="Hugenholtz P."/>
            <person name="Woyke T."/>
            <person name="Wu D."/>
            <person name="Tindall B."/>
            <person name="Schuetze A."/>
            <person name="Brambilla E."/>
            <person name="Klenk H.-P."/>
            <person name="Eisen J.A."/>
        </authorList>
    </citation>
    <scope>NUCLEOTIDE SEQUENCE [LARGE SCALE GENOMIC DNA]</scope>
    <source>
        <strain evidence="3">ATCC 25205 / DSM 745 / LMG 13164 / NCIMB 1802</strain>
    </source>
</reference>
<gene>
    <name evidence="2" type="ordered locus">Cycma_0848</name>
</gene>
<dbReference type="STRING" id="880070.Cycma_0848"/>
<dbReference type="EMBL" id="CP002955">
    <property type="protein sequence ID" value="AEL24621.1"/>
    <property type="molecule type" value="Genomic_DNA"/>
</dbReference>
<accession>G0J3I2</accession>
<dbReference type="OrthoDB" id="1139266at2"/>
<keyword evidence="1" id="KW-1133">Transmembrane helix</keyword>
<keyword evidence="1" id="KW-0472">Membrane</keyword>
<keyword evidence="1" id="KW-0812">Transmembrane</keyword>
<dbReference type="HOGENOM" id="CLU_145347_0_0_10"/>
<dbReference type="eggNOG" id="ENOG5032U9I">
    <property type="taxonomic scope" value="Bacteria"/>
</dbReference>
<keyword evidence="3" id="KW-1185">Reference proteome</keyword>